<dbReference type="GO" id="GO:0046872">
    <property type="term" value="F:metal ion binding"/>
    <property type="evidence" value="ECO:0007669"/>
    <property type="project" value="UniProtKB-KW"/>
</dbReference>
<organism evidence="7 8">
    <name type="scientific">Actinomyces bouchesdurhonensis</name>
    <dbReference type="NCBI Taxonomy" id="1852361"/>
    <lineage>
        <taxon>Bacteria</taxon>
        <taxon>Bacillati</taxon>
        <taxon>Actinomycetota</taxon>
        <taxon>Actinomycetes</taxon>
        <taxon>Actinomycetales</taxon>
        <taxon>Actinomycetaceae</taxon>
        <taxon>Actinomyces</taxon>
    </lineage>
</organism>
<keyword evidence="5" id="KW-0460">Magnesium</keyword>
<dbReference type="InterPro" id="IPR033749">
    <property type="entry name" value="Polyprenyl_synt_CS"/>
</dbReference>
<comment type="similarity">
    <text evidence="2 6">Belongs to the FPP/GGPP synthase family.</text>
</comment>
<dbReference type="EMBL" id="JABZGF010000275">
    <property type="protein sequence ID" value="MBF0967009.1"/>
    <property type="molecule type" value="Genomic_DNA"/>
</dbReference>
<dbReference type="Proteomes" id="UP000759246">
    <property type="component" value="Unassembled WGS sequence"/>
</dbReference>
<dbReference type="AlphaFoldDB" id="A0A929RSA8"/>
<evidence type="ECO:0000256" key="1">
    <source>
        <dbReference type="ARBA" id="ARBA00001946"/>
    </source>
</evidence>
<sequence length="367" mass="39214">MSLSESFSMLRPHIDEATTTALASLLTRVGTTQRSTNFAEAVVASTSGGKRFRALMAHVGWSLTSGLPLTQASLPHLSAALELYQASALVHDDIIDHADERRGAPTPHRRLADHHVSSAWIGSPTDFGDHAAILVGDFLFSAAVNAADEQALALRGDSVRAFTRRFADMHAEVALGQYLDIVAEQTPLDPERTDALNTCDSLEVALHKSARYSVVHPAVLGAICGAASLSEALGLIEVLERILTPWGLAFQLRDDDLGVFGDPALTGKPAGDDLREGKRTALLALTWEASSPTERRALTDVLGVAEASAEQIEEAKQIVERNGLAAHEAEIARLVRDGHEALETSGIDADAAIMLQELCDILTARRA</sequence>
<dbReference type="InterPro" id="IPR008949">
    <property type="entry name" value="Isoprenoid_synthase_dom_sf"/>
</dbReference>
<dbReference type="Pfam" id="PF00348">
    <property type="entry name" value="polyprenyl_synt"/>
    <property type="match status" value="1"/>
</dbReference>
<dbReference type="SUPFAM" id="SSF48576">
    <property type="entry name" value="Terpenoid synthases"/>
    <property type="match status" value="1"/>
</dbReference>
<comment type="caution">
    <text evidence="7">The sequence shown here is derived from an EMBL/GenBank/DDBJ whole genome shotgun (WGS) entry which is preliminary data.</text>
</comment>
<evidence type="ECO:0000256" key="5">
    <source>
        <dbReference type="ARBA" id="ARBA00022842"/>
    </source>
</evidence>
<evidence type="ECO:0000256" key="4">
    <source>
        <dbReference type="ARBA" id="ARBA00022723"/>
    </source>
</evidence>
<keyword evidence="3 6" id="KW-0808">Transferase</keyword>
<protein>
    <submittedName>
        <fullName evidence="7">Polyprenyl synthetase family protein</fullName>
    </submittedName>
</protein>
<dbReference type="InterPro" id="IPR000092">
    <property type="entry name" value="Polyprenyl_synt"/>
</dbReference>
<gene>
    <name evidence="7" type="ORF">HXK09_07645</name>
</gene>
<keyword evidence="4" id="KW-0479">Metal-binding</keyword>
<dbReference type="PROSITE" id="PS00723">
    <property type="entry name" value="POLYPRENYL_SYNTHASE_1"/>
    <property type="match status" value="1"/>
</dbReference>
<evidence type="ECO:0000256" key="2">
    <source>
        <dbReference type="ARBA" id="ARBA00006706"/>
    </source>
</evidence>
<evidence type="ECO:0000313" key="8">
    <source>
        <dbReference type="Proteomes" id="UP000759246"/>
    </source>
</evidence>
<evidence type="ECO:0000313" key="7">
    <source>
        <dbReference type="EMBL" id="MBF0967009.1"/>
    </source>
</evidence>
<evidence type="ECO:0000256" key="3">
    <source>
        <dbReference type="ARBA" id="ARBA00022679"/>
    </source>
</evidence>
<dbReference type="SFLD" id="SFLDS00005">
    <property type="entry name" value="Isoprenoid_Synthase_Type_I"/>
    <property type="match status" value="1"/>
</dbReference>
<dbReference type="PANTHER" id="PTHR12001:SF85">
    <property type="entry name" value="SHORT CHAIN ISOPRENYL DIPHOSPHATE SYNTHASE"/>
    <property type="match status" value="1"/>
</dbReference>
<proteinExistence type="inferred from homology"/>
<dbReference type="GO" id="GO:0008299">
    <property type="term" value="P:isoprenoid biosynthetic process"/>
    <property type="evidence" value="ECO:0007669"/>
    <property type="project" value="InterPro"/>
</dbReference>
<comment type="cofactor">
    <cofactor evidence="1">
        <name>Mg(2+)</name>
        <dbReference type="ChEBI" id="CHEBI:18420"/>
    </cofactor>
</comment>
<dbReference type="PANTHER" id="PTHR12001">
    <property type="entry name" value="GERANYLGERANYL PYROPHOSPHATE SYNTHASE"/>
    <property type="match status" value="1"/>
</dbReference>
<dbReference type="Gene3D" id="1.10.600.10">
    <property type="entry name" value="Farnesyl Diphosphate Synthase"/>
    <property type="match status" value="1"/>
</dbReference>
<accession>A0A929RSA8</accession>
<reference evidence="7" key="1">
    <citation type="submission" date="2020-04" db="EMBL/GenBank/DDBJ databases">
        <title>Deep metagenomics examines the oral microbiome during advanced dental caries in children, revealing novel taxa and co-occurrences with host molecules.</title>
        <authorList>
            <person name="Baker J.L."/>
            <person name="Morton J.T."/>
            <person name="Dinis M."/>
            <person name="Alvarez R."/>
            <person name="Tran N.C."/>
            <person name="Knight R."/>
            <person name="Edlund A."/>
        </authorList>
    </citation>
    <scope>NUCLEOTIDE SEQUENCE</scope>
    <source>
        <strain evidence="7">JCVI_30_bin.13</strain>
    </source>
</reference>
<dbReference type="CDD" id="cd00685">
    <property type="entry name" value="Trans_IPPS_HT"/>
    <property type="match status" value="1"/>
</dbReference>
<dbReference type="GO" id="GO:0004659">
    <property type="term" value="F:prenyltransferase activity"/>
    <property type="evidence" value="ECO:0007669"/>
    <property type="project" value="InterPro"/>
</dbReference>
<evidence type="ECO:0000256" key="6">
    <source>
        <dbReference type="RuleBase" id="RU004466"/>
    </source>
</evidence>
<name>A0A929RSA8_9ACTO</name>